<evidence type="ECO:0000256" key="6">
    <source>
        <dbReference type="ARBA" id="ARBA00022989"/>
    </source>
</evidence>
<dbReference type="Pfam" id="PF00067">
    <property type="entry name" value="p450"/>
    <property type="match status" value="1"/>
</dbReference>
<comment type="caution">
    <text evidence="13">The sequence shown here is derived from an EMBL/GenBank/DDBJ whole genome shotgun (WGS) entry which is preliminary data.</text>
</comment>
<evidence type="ECO:0000256" key="4">
    <source>
        <dbReference type="ARBA" id="ARBA00022692"/>
    </source>
</evidence>
<proteinExistence type="inferred from homology"/>
<dbReference type="PANTHER" id="PTHR24282">
    <property type="entry name" value="CYTOCHROME P450 FAMILY MEMBER"/>
    <property type="match status" value="1"/>
</dbReference>
<evidence type="ECO:0000256" key="12">
    <source>
        <dbReference type="RuleBase" id="RU000461"/>
    </source>
</evidence>
<organism evidence="13 14">
    <name type="scientific">Eragrostis curvula</name>
    <name type="common">weeping love grass</name>
    <dbReference type="NCBI Taxonomy" id="38414"/>
    <lineage>
        <taxon>Eukaryota</taxon>
        <taxon>Viridiplantae</taxon>
        <taxon>Streptophyta</taxon>
        <taxon>Embryophyta</taxon>
        <taxon>Tracheophyta</taxon>
        <taxon>Spermatophyta</taxon>
        <taxon>Magnoliopsida</taxon>
        <taxon>Liliopsida</taxon>
        <taxon>Poales</taxon>
        <taxon>Poaceae</taxon>
        <taxon>PACMAD clade</taxon>
        <taxon>Chloridoideae</taxon>
        <taxon>Eragrostideae</taxon>
        <taxon>Eragrostidinae</taxon>
        <taxon>Eragrostis</taxon>
    </lineage>
</organism>
<evidence type="ECO:0000256" key="3">
    <source>
        <dbReference type="ARBA" id="ARBA00022617"/>
    </source>
</evidence>
<evidence type="ECO:0000256" key="7">
    <source>
        <dbReference type="ARBA" id="ARBA00023002"/>
    </source>
</evidence>
<protein>
    <recommendedName>
        <fullName evidence="15">Cytochrome P450</fullName>
    </recommendedName>
</protein>
<dbReference type="PRINTS" id="PR00385">
    <property type="entry name" value="P450"/>
</dbReference>
<feature type="non-terminal residue" evidence="13">
    <location>
        <position position="1"/>
    </location>
</feature>
<dbReference type="GO" id="GO:0005506">
    <property type="term" value="F:iron ion binding"/>
    <property type="evidence" value="ECO:0007669"/>
    <property type="project" value="InterPro"/>
</dbReference>
<keyword evidence="6" id="KW-1133">Transmembrane helix</keyword>
<evidence type="ECO:0000256" key="8">
    <source>
        <dbReference type="ARBA" id="ARBA00023004"/>
    </source>
</evidence>
<keyword evidence="7 12" id="KW-0560">Oxidoreductase</keyword>
<accession>A0A5J9VJY2</accession>
<evidence type="ECO:0000256" key="1">
    <source>
        <dbReference type="ARBA" id="ARBA00004370"/>
    </source>
</evidence>
<dbReference type="InterPro" id="IPR050665">
    <property type="entry name" value="Cytochrome_P450_Monooxygen"/>
</dbReference>
<dbReference type="SUPFAM" id="SSF48264">
    <property type="entry name" value="Cytochrome P450"/>
    <property type="match status" value="1"/>
</dbReference>
<comment type="similarity">
    <text evidence="2 12">Belongs to the cytochrome P450 family.</text>
</comment>
<comment type="subcellular location">
    <subcellularLocation>
        <location evidence="1">Membrane</location>
    </subcellularLocation>
</comment>
<evidence type="ECO:0000256" key="5">
    <source>
        <dbReference type="ARBA" id="ARBA00022723"/>
    </source>
</evidence>
<name>A0A5J9VJY2_9POAL</name>
<dbReference type="Gene3D" id="1.10.630.10">
    <property type="entry name" value="Cytochrome P450"/>
    <property type="match status" value="1"/>
</dbReference>
<keyword evidence="5 11" id="KW-0479">Metal-binding</keyword>
<dbReference type="OrthoDB" id="1470350at2759"/>
<keyword evidence="4" id="KW-0812">Transmembrane</keyword>
<dbReference type="PROSITE" id="PS00086">
    <property type="entry name" value="CYTOCHROME_P450"/>
    <property type="match status" value="1"/>
</dbReference>
<evidence type="ECO:0000313" key="14">
    <source>
        <dbReference type="Proteomes" id="UP000324897"/>
    </source>
</evidence>
<feature type="binding site" description="axial binding residue" evidence="11">
    <location>
        <position position="477"/>
    </location>
    <ligand>
        <name>heme</name>
        <dbReference type="ChEBI" id="CHEBI:30413"/>
    </ligand>
    <ligandPart>
        <name>Fe</name>
        <dbReference type="ChEBI" id="CHEBI:18248"/>
    </ligandPart>
</feature>
<gene>
    <name evidence="13" type="ORF">EJB05_17742</name>
</gene>
<dbReference type="Proteomes" id="UP000324897">
    <property type="component" value="Unassembled WGS sequence"/>
</dbReference>
<evidence type="ECO:0000256" key="2">
    <source>
        <dbReference type="ARBA" id="ARBA00010617"/>
    </source>
</evidence>
<keyword evidence="9 12" id="KW-0503">Monooxygenase</keyword>
<dbReference type="AlphaFoldDB" id="A0A5J9VJY2"/>
<dbReference type="InterPro" id="IPR002401">
    <property type="entry name" value="Cyt_P450_E_grp-I"/>
</dbReference>
<dbReference type="GO" id="GO:0006629">
    <property type="term" value="P:lipid metabolic process"/>
    <property type="evidence" value="ECO:0007669"/>
    <property type="project" value="UniProtKB-ARBA"/>
</dbReference>
<reference evidence="13 14" key="1">
    <citation type="journal article" date="2019" name="Sci. Rep.">
        <title>A high-quality genome of Eragrostis curvula grass provides insights into Poaceae evolution and supports new strategies to enhance forage quality.</title>
        <authorList>
            <person name="Carballo J."/>
            <person name="Santos B.A.C.M."/>
            <person name="Zappacosta D."/>
            <person name="Garbus I."/>
            <person name="Selva J.P."/>
            <person name="Gallo C.A."/>
            <person name="Diaz A."/>
            <person name="Albertini E."/>
            <person name="Caccamo M."/>
            <person name="Echenique V."/>
        </authorList>
    </citation>
    <scope>NUCLEOTIDE SEQUENCE [LARGE SCALE GENOMIC DNA]</scope>
    <source>
        <strain evidence="14">cv. Victoria</strain>
        <tissue evidence="13">Leaf</tissue>
    </source>
</reference>
<keyword evidence="14" id="KW-1185">Reference proteome</keyword>
<evidence type="ECO:0000256" key="10">
    <source>
        <dbReference type="ARBA" id="ARBA00023136"/>
    </source>
</evidence>
<dbReference type="PRINTS" id="PR00463">
    <property type="entry name" value="EP450I"/>
</dbReference>
<keyword evidence="10" id="KW-0472">Membrane</keyword>
<sequence length="527" mass="59594">MAMVIVGASPAATPWMSLLFALGALAALWWAWRSLERTLLLPRRLGRALRAQGLRGTAYRFPSGDMKEFVRLSVPACSQPMALRSHAIAPRAVPFDRSIIRQHGNVAVTWFGPEPRVIVNDPKLLRQILTNTHGHFGKQRSTAWVERLLANGLTTHQGEKWVVHRRIINHAFHFEKLKRMLLAFAACSSELIRRWHDSVGSDGVEEIDVWPEFQNLSGDVISRAAFGSSFSEGRRIFQLQSQQAQNAVQMVNLMYIPGYRFLPTRLNKRMKANAREVEELLKGIIKKREKAMKDGLVNNDDLLGLLLESNVKESQESGSSKPMMTTQDIIGELKLFYFAGMETTAVLLTWTMVVLSMHPEWQDRAREEVLHIFGKNQPDSEGINKLKIVTMILHEVLRLYPPILLLSRETYQETELGGIKYPPGVTLSLPIVCIHHDPDVWGEDADEFKPERFAEGVSKASKGVPAFFPFGWGPRICIGQNFALLEAKIGLTMILQHFMFELSPSYSHAPCPVSTLQPQYEIKLKKL</sequence>
<dbReference type="Gramene" id="TVU35835">
    <property type="protein sequence ID" value="TVU35835"/>
    <property type="gene ID" value="EJB05_17742"/>
</dbReference>
<keyword evidence="8 11" id="KW-0408">Iron</keyword>
<comment type="cofactor">
    <cofactor evidence="11">
        <name>heme</name>
        <dbReference type="ChEBI" id="CHEBI:30413"/>
    </cofactor>
</comment>
<evidence type="ECO:0000256" key="9">
    <source>
        <dbReference type="ARBA" id="ARBA00023033"/>
    </source>
</evidence>
<keyword evidence="3 11" id="KW-0349">Heme</keyword>
<dbReference type="InterPro" id="IPR017972">
    <property type="entry name" value="Cyt_P450_CS"/>
</dbReference>
<dbReference type="GO" id="GO:0020037">
    <property type="term" value="F:heme binding"/>
    <property type="evidence" value="ECO:0007669"/>
    <property type="project" value="InterPro"/>
</dbReference>
<dbReference type="PANTHER" id="PTHR24282:SF171">
    <property type="entry name" value="OS01G0628900 PROTEIN"/>
    <property type="match status" value="1"/>
</dbReference>
<evidence type="ECO:0000256" key="11">
    <source>
        <dbReference type="PIRSR" id="PIRSR602401-1"/>
    </source>
</evidence>
<dbReference type="GO" id="GO:0004497">
    <property type="term" value="F:monooxygenase activity"/>
    <property type="evidence" value="ECO:0007669"/>
    <property type="project" value="UniProtKB-KW"/>
</dbReference>
<dbReference type="GO" id="GO:0016020">
    <property type="term" value="C:membrane"/>
    <property type="evidence" value="ECO:0007669"/>
    <property type="project" value="UniProtKB-SubCell"/>
</dbReference>
<dbReference type="EMBL" id="RWGY01000009">
    <property type="protein sequence ID" value="TVU35835.1"/>
    <property type="molecule type" value="Genomic_DNA"/>
</dbReference>
<dbReference type="InterPro" id="IPR036396">
    <property type="entry name" value="Cyt_P450_sf"/>
</dbReference>
<evidence type="ECO:0000313" key="13">
    <source>
        <dbReference type="EMBL" id="TVU35835.1"/>
    </source>
</evidence>
<evidence type="ECO:0008006" key="15">
    <source>
        <dbReference type="Google" id="ProtNLM"/>
    </source>
</evidence>
<dbReference type="GO" id="GO:0016705">
    <property type="term" value="F:oxidoreductase activity, acting on paired donors, with incorporation or reduction of molecular oxygen"/>
    <property type="evidence" value="ECO:0007669"/>
    <property type="project" value="InterPro"/>
</dbReference>
<dbReference type="InterPro" id="IPR001128">
    <property type="entry name" value="Cyt_P450"/>
</dbReference>